<gene>
    <name evidence="3" type="ORF">LSCM1_00524</name>
</gene>
<feature type="region of interest" description="Disordered" evidence="1">
    <location>
        <begin position="358"/>
        <end position="565"/>
    </location>
</feature>
<dbReference type="InterPro" id="IPR001715">
    <property type="entry name" value="CH_dom"/>
</dbReference>
<feature type="compositionally biased region" description="Basic and acidic residues" evidence="1">
    <location>
        <begin position="493"/>
        <end position="507"/>
    </location>
</feature>
<dbReference type="Proteomes" id="UP000673552">
    <property type="component" value="Chromosome 36"/>
</dbReference>
<evidence type="ECO:0000256" key="1">
    <source>
        <dbReference type="SAM" id="MobiDB-lite"/>
    </source>
</evidence>
<dbReference type="SUPFAM" id="SSF47576">
    <property type="entry name" value="Calponin-homology domain, CH-domain"/>
    <property type="match status" value="1"/>
</dbReference>
<dbReference type="Gene3D" id="1.10.418.10">
    <property type="entry name" value="Calponin-like domain"/>
    <property type="match status" value="1"/>
</dbReference>
<dbReference type="OrthoDB" id="21595at2759"/>
<dbReference type="SMART" id="SM00033">
    <property type="entry name" value="CH"/>
    <property type="match status" value="1"/>
</dbReference>
<dbReference type="GO" id="GO:0008093">
    <property type="term" value="F:cytoskeletal anchor activity"/>
    <property type="evidence" value="ECO:0007669"/>
    <property type="project" value="TreeGrafter"/>
</dbReference>
<feature type="domain" description="Calponin-homology (CH)" evidence="2">
    <location>
        <begin position="193"/>
        <end position="308"/>
    </location>
</feature>
<dbReference type="PANTHER" id="PTHR46756">
    <property type="entry name" value="TRANSGELIN"/>
    <property type="match status" value="1"/>
</dbReference>
<dbReference type="EMBL" id="JAFEUZ010000036">
    <property type="protein sequence ID" value="KAG5464342.1"/>
    <property type="molecule type" value="Genomic_DNA"/>
</dbReference>
<feature type="compositionally biased region" description="Polar residues" evidence="1">
    <location>
        <begin position="364"/>
        <end position="380"/>
    </location>
</feature>
<evidence type="ECO:0000259" key="2">
    <source>
        <dbReference type="PROSITE" id="PS50021"/>
    </source>
</evidence>
<dbReference type="GeneID" id="92510686"/>
<dbReference type="AlphaFoldDB" id="A0A836GC22"/>
<dbReference type="GO" id="GO:0005884">
    <property type="term" value="C:actin filament"/>
    <property type="evidence" value="ECO:0007669"/>
    <property type="project" value="TreeGrafter"/>
</dbReference>
<dbReference type="RefSeq" id="XP_067174279.1">
    <property type="nucleotide sequence ID" value="XM_067318174.1"/>
</dbReference>
<name>A0A836GC22_9TRYP</name>
<dbReference type="GO" id="GO:0051015">
    <property type="term" value="F:actin filament binding"/>
    <property type="evidence" value="ECO:0007669"/>
    <property type="project" value="TreeGrafter"/>
</dbReference>
<accession>A0A836GC22</accession>
<evidence type="ECO:0000313" key="4">
    <source>
        <dbReference type="Proteomes" id="UP000673552"/>
    </source>
</evidence>
<keyword evidence="4" id="KW-1185">Reference proteome</keyword>
<proteinExistence type="predicted"/>
<dbReference type="PANTHER" id="PTHR46756:SF18">
    <property type="entry name" value="GAS2-LIKE PROTEIN PICKLED EGGS"/>
    <property type="match status" value="1"/>
</dbReference>
<dbReference type="KEGG" id="lmat:92510686"/>
<dbReference type="InterPro" id="IPR036872">
    <property type="entry name" value="CH_dom_sf"/>
</dbReference>
<dbReference type="GO" id="GO:0051764">
    <property type="term" value="P:actin crosslink formation"/>
    <property type="evidence" value="ECO:0007669"/>
    <property type="project" value="TreeGrafter"/>
</dbReference>
<evidence type="ECO:0000313" key="3">
    <source>
        <dbReference type="EMBL" id="KAG5464342.1"/>
    </source>
</evidence>
<feature type="compositionally biased region" description="Basic and acidic residues" evidence="1">
    <location>
        <begin position="517"/>
        <end position="528"/>
    </location>
</feature>
<organism evidence="3 4">
    <name type="scientific">Leishmania martiniquensis</name>
    <dbReference type="NCBI Taxonomy" id="1580590"/>
    <lineage>
        <taxon>Eukaryota</taxon>
        <taxon>Discoba</taxon>
        <taxon>Euglenozoa</taxon>
        <taxon>Kinetoplastea</taxon>
        <taxon>Metakinetoplastina</taxon>
        <taxon>Trypanosomatida</taxon>
        <taxon>Trypanosomatidae</taxon>
        <taxon>Leishmaniinae</taxon>
        <taxon>Leishmania</taxon>
    </lineage>
</organism>
<comment type="caution">
    <text evidence="3">The sequence shown here is derived from an EMBL/GenBank/DDBJ whole genome shotgun (WGS) entry which is preliminary data.</text>
</comment>
<dbReference type="PROSITE" id="PS50021">
    <property type="entry name" value="CH"/>
    <property type="match status" value="1"/>
</dbReference>
<feature type="compositionally biased region" description="Basic and acidic residues" evidence="1">
    <location>
        <begin position="384"/>
        <end position="396"/>
    </location>
</feature>
<reference evidence="3 4" key="1">
    <citation type="submission" date="2021-03" db="EMBL/GenBank/DDBJ databases">
        <title>Leishmania (Mundinia) martiniquensis Genome sequencing and assembly.</title>
        <authorList>
            <person name="Almutairi H."/>
            <person name="Gatherer D."/>
        </authorList>
    </citation>
    <scope>NUCLEOTIDE SEQUENCE [LARGE SCALE GENOMIC DNA]</scope>
    <source>
        <strain evidence="3">LSCM1</strain>
    </source>
</reference>
<sequence length="707" mass="77095">MPAHFTELDREDLKEIFRIHDFSKVDKVDDTVARAERAGQTPAELFDDLYQLFKIEKLPQREMVAKRLRLTVATATDADVESAIRQAEMKGFTERDAVRLLERKFSAPHLYSGVLVPSCNGHSSALDGSLEESELVRKRSSLRHIKGSEASLPSEALPAESVAASEGGSLSSMVFAQPPNKLTAAPTRENLDEVMEEEVREWLGKILGDKFSPNVLSTPNFIDALRSGVLLHVLLQKMESPPVADEDLRLPKRTTGFFIRDNVATFLTEAKTRYQLVDAQLFTVSDLVDGKNDRQVVTCLMSMARIAYSASTIKVAPSIIVYEHEIEQQQNRLTATDLDRIVQEAEADENCVSRIASPDASAELPSSTTAPMSVTASSTVHACGESRHLDPPRAEESPDLGESASTQRGLASAAVAADEAERRVAPDTATVSDRDALSDGIGDEGVSAASQAAPPSEGALLSVSPPPSVAEGAVDISNEHAAEPSVTSALTDAGEHSLSKSVSERRASPSSAQRSPTQRDEAPAEAEHGTAVAQETETTEDMTKAQGTSTSDAAPLDDSDNEGSASGSCVFYLRDGRILSAKPTEGEAHVFAERRKQTGPRVVWKHPTSPLAATKPPRYHSRHWDGIDIALGRHLNEHYRKHDQSPWRFRTVTATAGEYVLYNRLNASRRVVFLRIIQAKLFLRNAGKHQRWIEIDEALEGLEKSET</sequence>
<protein>
    <recommendedName>
        <fullName evidence="2">Calponin-homology (CH) domain-containing protein</fullName>
    </recommendedName>
</protein>
<dbReference type="Pfam" id="PF00307">
    <property type="entry name" value="CH"/>
    <property type="match status" value="1"/>
</dbReference>